<protein>
    <submittedName>
        <fullName evidence="2">Uncharacterized protein</fullName>
    </submittedName>
</protein>
<gene>
    <name evidence="2" type="ORF">Enr13x_20420</name>
</gene>
<dbReference type="KEGG" id="snep:Enr13x_20420"/>
<evidence type="ECO:0000313" key="3">
    <source>
        <dbReference type="Proteomes" id="UP000319004"/>
    </source>
</evidence>
<name>A0A518HN09_9BACT</name>
<dbReference type="Proteomes" id="UP000319004">
    <property type="component" value="Chromosome"/>
</dbReference>
<dbReference type="AlphaFoldDB" id="A0A518HN09"/>
<keyword evidence="3" id="KW-1185">Reference proteome</keyword>
<reference evidence="2 3" key="1">
    <citation type="submission" date="2019-03" db="EMBL/GenBank/DDBJ databases">
        <title>Deep-cultivation of Planctomycetes and their phenomic and genomic characterization uncovers novel biology.</title>
        <authorList>
            <person name="Wiegand S."/>
            <person name="Jogler M."/>
            <person name="Boedeker C."/>
            <person name="Pinto D."/>
            <person name="Vollmers J."/>
            <person name="Rivas-Marin E."/>
            <person name="Kohn T."/>
            <person name="Peeters S.H."/>
            <person name="Heuer A."/>
            <person name="Rast P."/>
            <person name="Oberbeckmann S."/>
            <person name="Bunk B."/>
            <person name="Jeske O."/>
            <person name="Meyerdierks A."/>
            <person name="Storesund J.E."/>
            <person name="Kallscheuer N."/>
            <person name="Luecker S."/>
            <person name="Lage O.M."/>
            <person name="Pohl T."/>
            <person name="Merkel B.J."/>
            <person name="Hornburger P."/>
            <person name="Mueller R.-W."/>
            <person name="Bruemmer F."/>
            <person name="Labrenz M."/>
            <person name="Spormann A.M."/>
            <person name="Op den Camp H."/>
            <person name="Overmann J."/>
            <person name="Amann R."/>
            <person name="Jetten M.S.M."/>
            <person name="Mascher T."/>
            <person name="Medema M.H."/>
            <person name="Devos D.P."/>
            <person name="Kaster A.-K."/>
            <person name="Ovreas L."/>
            <person name="Rohde M."/>
            <person name="Galperin M.Y."/>
            <person name="Jogler C."/>
        </authorList>
    </citation>
    <scope>NUCLEOTIDE SEQUENCE [LARGE SCALE GENOMIC DNA]</scope>
    <source>
        <strain evidence="2 3">Enr13</strain>
    </source>
</reference>
<proteinExistence type="predicted"/>
<evidence type="ECO:0000313" key="2">
    <source>
        <dbReference type="EMBL" id="QDV42199.1"/>
    </source>
</evidence>
<sequence>MTFKRTTESLPAGVATPLVYAVKHFLAVGRERAVDLVGICCVNGEPLSVRPSGNVAVPGRLRVAAHKTDSPRTFRCFGNGEEPEGSRPAAKT</sequence>
<organism evidence="2 3">
    <name type="scientific">Stieleria neptunia</name>
    <dbReference type="NCBI Taxonomy" id="2527979"/>
    <lineage>
        <taxon>Bacteria</taxon>
        <taxon>Pseudomonadati</taxon>
        <taxon>Planctomycetota</taxon>
        <taxon>Planctomycetia</taxon>
        <taxon>Pirellulales</taxon>
        <taxon>Pirellulaceae</taxon>
        <taxon>Stieleria</taxon>
    </lineage>
</organism>
<accession>A0A518HN09</accession>
<evidence type="ECO:0000256" key="1">
    <source>
        <dbReference type="SAM" id="MobiDB-lite"/>
    </source>
</evidence>
<dbReference type="EMBL" id="CP037423">
    <property type="protein sequence ID" value="QDV42199.1"/>
    <property type="molecule type" value="Genomic_DNA"/>
</dbReference>
<feature type="region of interest" description="Disordered" evidence="1">
    <location>
        <begin position="72"/>
        <end position="92"/>
    </location>
</feature>